<keyword evidence="1" id="KW-0812">Transmembrane</keyword>
<feature type="transmembrane region" description="Helical" evidence="1">
    <location>
        <begin position="53"/>
        <end position="76"/>
    </location>
</feature>
<evidence type="ECO:0000313" key="2">
    <source>
        <dbReference type="EMBL" id="KAJ6643528.1"/>
    </source>
</evidence>
<proteinExistence type="predicted"/>
<keyword evidence="1" id="KW-1133">Transmembrane helix</keyword>
<keyword evidence="3" id="KW-1185">Reference proteome</keyword>
<accession>A0A9Q0S4E1</accession>
<evidence type="ECO:0000313" key="3">
    <source>
        <dbReference type="Proteomes" id="UP001151699"/>
    </source>
</evidence>
<dbReference type="AlphaFoldDB" id="A0A9Q0S4E1"/>
<keyword evidence="1" id="KW-0472">Membrane</keyword>
<gene>
    <name evidence="2" type="ORF">Bhyg_08490</name>
</gene>
<sequence>MLPTNVMSFMKKMVAPEEAPAQHTTDNTGGTFGKLKQTLSSSLLTAQDKGNGIILLILFIFLLQNSFTSPFSLLLFQCFSSLLCLNIENVSEELILFYVGGNMCRKMIQQFLTHEEYNSREFDQCKKIIPEKPLGNEMNRSFLIHIRNNLLPWKRILANKIKSKVLYINFPIFTKTISGHESSENCTSVNILRFPSIEQICKTDNIFTETTETFQSFSFFSSHINVDFKTKAETEPFFTLKN</sequence>
<protein>
    <submittedName>
        <fullName evidence="2">Uncharacterized protein</fullName>
    </submittedName>
</protein>
<name>A0A9Q0S4E1_9DIPT</name>
<evidence type="ECO:0000256" key="1">
    <source>
        <dbReference type="SAM" id="Phobius"/>
    </source>
</evidence>
<dbReference type="OrthoDB" id="10059918at2759"/>
<reference evidence="2" key="1">
    <citation type="submission" date="2022-07" db="EMBL/GenBank/DDBJ databases">
        <authorList>
            <person name="Trinca V."/>
            <person name="Uliana J.V.C."/>
            <person name="Torres T.T."/>
            <person name="Ward R.J."/>
            <person name="Monesi N."/>
        </authorList>
    </citation>
    <scope>NUCLEOTIDE SEQUENCE</scope>
    <source>
        <strain evidence="2">HSMRA1968</strain>
        <tissue evidence="2">Whole embryos</tissue>
    </source>
</reference>
<comment type="caution">
    <text evidence="2">The sequence shown here is derived from an EMBL/GenBank/DDBJ whole genome shotgun (WGS) entry which is preliminary data.</text>
</comment>
<organism evidence="2 3">
    <name type="scientific">Pseudolycoriella hygida</name>
    <dbReference type="NCBI Taxonomy" id="35572"/>
    <lineage>
        <taxon>Eukaryota</taxon>
        <taxon>Metazoa</taxon>
        <taxon>Ecdysozoa</taxon>
        <taxon>Arthropoda</taxon>
        <taxon>Hexapoda</taxon>
        <taxon>Insecta</taxon>
        <taxon>Pterygota</taxon>
        <taxon>Neoptera</taxon>
        <taxon>Endopterygota</taxon>
        <taxon>Diptera</taxon>
        <taxon>Nematocera</taxon>
        <taxon>Sciaroidea</taxon>
        <taxon>Sciaridae</taxon>
        <taxon>Pseudolycoriella</taxon>
    </lineage>
</organism>
<dbReference type="Proteomes" id="UP001151699">
    <property type="component" value="Chromosome B"/>
</dbReference>
<dbReference type="EMBL" id="WJQU01000002">
    <property type="protein sequence ID" value="KAJ6643528.1"/>
    <property type="molecule type" value="Genomic_DNA"/>
</dbReference>